<evidence type="ECO:0000313" key="4">
    <source>
        <dbReference type="Proteomes" id="UP000324632"/>
    </source>
</evidence>
<sequence length="216" mass="24679">MKILFVISVCLILILGSCAQKPHPCRAPPLLEGKLTVHVPGEKIRVYEKFYYDAFGQNVRVVAYGKEDNKTIFADRLLLFREGVKYDIHYHNQTCVKTALKVSFIPVEVPHDAHFLHQLVIGSSSRPGEGLLVNNWEGIVSQTKEHYFMSFTEFGCLPIYSIYFTDKMNVDIMTSFYDLVNGIEDPEVFIPPSFCDSVKLREAKDDTETNFFKALL</sequence>
<name>A0A5A9PEG2_9TELE</name>
<dbReference type="SMART" id="SM00026">
    <property type="entry name" value="EPEND"/>
    <property type="match status" value="1"/>
</dbReference>
<organism evidence="3 4">
    <name type="scientific">Triplophysa tibetana</name>
    <dbReference type="NCBI Taxonomy" id="1572043"/>
    <lineage>
        <taxon>Eukaryota</taxon>
        <taxon>Metazoa</taxon>
        <taxon>Chordata</taxon>
        <taxon>Craniata</taxon>
        <taxon>Vertebrata</taxon>
        <taxon>Euteleostomi</taxon>
        <taxon>Actinopterygii</taxon>
        <taxon>Neopterygii</taxon>
        <taxon>Teleostei</taxon>
        <taxon>Ostariophysi</taxon>
        <taxon>Cypriniformes</taxon>
        <taxon>Nemacheilidae</taxon>
        <taxon>Triplophysa</taxon>
    </lineage>
</organism>
<keyword evidence="4" id="KW-1185">Reference proteome</keyword>
<evidence type="ECO:0000256" key="1">
    <source>
        <dbReference type="ARBA" id="ARBA00010771"/>
    </source>
</evidence>
<dbReference type="PRINTS" id="PR00317">
    <property type="entry name" value="EPENDYMIN"/>
</dbReference>
<dbReference type="GO" id="GO:0005764">
    <property type="term" value="C:lysosome"/>
    <property type="evidence" value="ECO:0007669"/>
    <property type="project" value="TreeGrafter"/>
</dbReference>
<dbReference type="Proteomes" id="UP000324632">
    <property type="component" value="Chromosome 6"/>
</dbReference>
<reference evidence="3 4" key="1">
    <citation type="journal article" date="2019" name="Mol. Ecol. Resour.">
        <title>Chromosome-level genome assembly of Triplophysa tibetana, a fish adapted to the harsh high-altitude environment of the Tibetan Plateau.</title>
        <authorList>
            <person name="Yang X."/>
            <person name="Liu H."/>
            <person name="Ma Z."/>
            <person name="Zou Y."/>
            <person name="Zou M."/>
            <person name="Mao Y."/>
            <person name="Li X."/>
            <person name="Wang H."/>
            <person name="Chen T."/>
            <person name="Wang W."/>
            <person name="Yang R."/>
        </authorList>
    </citation>
    <scope>NUCLEOTIDE SEQUENCE [LARGE SCALE GENOMIC DNA]</scope>
    <source>
        <strain evidence="3">TTIB1903HZAU</strain>
        <tissue evidence="3">Muscle</tissue>
    </source>
</reference>
<accession>A0A5A9PEG2</accession>
<dbReference type="GO" id="GO:0007160">
    <property type="term" value="P:cell-matrix adhesion"/>
    <property type="evidence" value="ECO:0007669"/>
    <property type="project" value="InterPro"/>
</dbReference>
<dbReference type="GO" id="GO:0005576">
    <property type="term" value="C:extracellular region"/>
    <property type="evidence" value="ECO:0007669"/>
    <property type="project" value="InterPro"/>
</dbReference>
<dbReference type="PROSITE" id="PS51257">
    <property type="entry name" value="PROKAR_LIPOPROTEIN"/>
    <property type="match status" value="1"/>
</dbReference>
<keyword evidence="2" id="KW-0732">Signal</keyword>
<feature type="chain" id="PRO_5022770898" evidence="2">
    <location>
        <begin position="20"/>
        <end position="216"/>
    </location>
</feature>
<dbReference type="OrthoDB" id="6084362at2759"/>
<feature type="signal peptide" evidence="2">
    <location>
        <begin position="1"/>
        <end position="19"/>
    </location>
</feature>
<comment type="similarity">
    <text evidence="1">Belongs to the ependymin family.</text>
</comment>
<protein>
    <submittedName>
        <fullName evidence="3">Ependymin-1 Ependymin I</fullName>
    </submittedName>
</protein>
<dbReference type="Pfam" id="PF00811">
    <property type="entry name" value="Ependymin"/>
    <property type="match status" value="1"/>
</dbReference>
<gene>
    <name evidence="3" type="ORF">E1301_Tti008181</name>
</gene>
<dbReference type="EMBL" id="SOYY01000006">
    <property type="protein sequence ID" value="KAA0720192.1"/>
    <property type="molecule type" value="Genomic_DNA"/>
</dbReference>
<dbReference type="PANTHER" id="PTHR10697:SF5">
    <property type="entry name" value="EPENDYMIN-RELATED"/>
    <property type="match status" value="1"/>
</dbReference>
<evidence type="ECO:0000256" key="2">
    <source>
        <dbReference type="SAM" id="SignalP"/>
    </source>
</evidence>
<dbReference type="AlphaFoldDB" id="A0A5A9PEG2"/>
<evidence type="ECO:0000313" key="3">
    <source>
        <dbReference type="EMBL" id="KAA0720192.1"/>
    </source>
</evidence>
<dbReference type="PANTHER" id="PTHR10697">
    <property type="entry name" value="MAMMALIAN EPENDYMIN-RELATED PROTEIN 1"/>
    <property type="match status" value="1"/>
</dbReference>
<comment type="caution">
    <text evidence="3">The sequence shown here is derived from an EMBL/GenBank/DDBJ whole genome shotgun (WGS) entry which is preliminary data.</text>
</comment>
<dbReference type="InterPro" id="IPR001299">
    <property type="entry name" value="Ependymin"/>
</dbReference>
<dbReference type="GO" id="GO:0005509">
    <property type="term" value="F:calcium ion binding"/>
    <property type="evidence" value="ECO:0007669"/>
    <property type="project" value="InterPro"/>
</dbReference>
<proteinExistence type="inferred from homology"/>